<dbReference type="Proteomes" id="UP000632828">
    <property type="component" value="Unassembled WGS sequence"/>
</dbReference>
<evidence type="ECO:0000256" key="2">
    <source>
        <dbReference type="ARBA" id="ARBA00022679"/>
    </source>
</evidence>
<keyword evidence="6" id="KW-1185">Reference proteome</keyword>
<dbReference type="InterPro" id="IPR037143">
    <property type="entry name" value="4-PPantetheinyl_Trfase_dom_sf"/>
</dbReference>
<gene>
    <name evidence="5" type="ORF">ICT70_00465</name>
</gene>
<dbReference type="InterPro" id="IPR055066">
    <property type="entry name" value="AASDHPPT_N"/>
</dbReference>
<dbReference type="GO" id="GO:0019878">
    <property type="term" value="P:lysine biosynthetic process via aminoadipic acid"/>
    <property type="evidence" value="ECO:0007669"/>
    <property type="project" value="TreeGrafter"/>
</dbReference>
<dbReference type="Pfam" id="PF22624">
    <property type="entry name" value="AASDHPPT_N"/>
    <property type="match status" value="1"/>
</dbReference>
<dbReference type="AlphaFoldDB" id="A0A8J6QJH3"/>
<dbReference type="Pfam" id="PF01648">
    <property type="entry name" value="ACPS"/>
    <property type="match status" value="1"/>
</dbReference>
<feature type="domain" description="4'-phosphopantetheinyl transferase N-terminal" evidence="4">
    <location>
        <begin position="40"/>
        <end position="120"/>
    </location>
</feature>
<dbReference type="GO" id="GO:0005829">
    <property type="term" value="C:cytosol"/>
    <property type="evidence" value="ECO:0007669"/>
    <property type="project" value="TreeGrafter"/>
</dbReference>
<dbReference type="Gene3D" id="3.90.470.20">
    <property type="entry name" value="4'-phosphopantetheinyl transferase domain"/>
    <property type="match status" value="1"/>
</dbReference>
<accession>A0A8J6QJH3</accession>
<protein>
    <submittedName>
        <fullName evidence="5">4'-phosphopantetheinyl transferase superfamily protein</fullName>
    </submittedName>
</protein>
<dbReference type="GO" id="GO:0008897">
    <property type="term" value="F:holo-[acyl-carrier-protein] synthase activity"/>
    <property type="evidence" value="ECO:0007669"/>
    <property type="project" value="InterPro"/>
</dbReference>
<evidence type="ECO:0000313" key="6">
    <source>
        <dbReference type="Proteomes" id="UP000632828"/>
    </source>
</evidence>
<dbReference type="PANTHER" id="PTHR12215:SF10">
    <property type="entry name" value="L-AMINOADIPATE-SEMIALDEHYDE DEHYDROGENASE-PHOSPHOPANTETHEINYL TRANSFERASE"/>
    <property type="match status" value="1"/>
</dbReference>
<reference evidence="5" key="1">
    <citation type="submission" date="2020-09" db="EMBL/GenBank/DDBJ databases">
        <title>Pelobacter alkaliphilus sp. nov., a novel anaerobic arsenate-reducing bacterium from terrestrial mud volcano.</title>
        <authorList>
            <person name="Khomyakova M.A."/>
            <person name="Merkel A.Y."/>
            <person name="Slobodkin A.I."/>
        </authorList>
    </citation>
    <scope>NUCLEOTIDE SEQUENCE</scope>
    <source>
        <strain evidence="5">M08fum</strain>
    </source>
</reference>
<dbReference type="InterPro" id="IPR008278">
    <property type="entry name" value="4-PPantetheinyl_Trfase_dom"/>
</dbReference>
<organism evidence="5 6">
    <name type="scientific">Pelovirga terrestris</name>
    <dbReference type="NCBI Taxonomy" id="2771352"/>
    <lineage>
        <taxon>Bacteria</taxon>
        <taxon>Pseudomonadati</taxon>
        <taxon>Thermodesulfobacteriota</taxon>
        <taxon>Desulfuromonadia</taxon>
        <taxon>Geobacterales</taxon>
        <taxon>Geobacteraceae</taxon>
        <taxon>Pelovirga</taxon>
    </lineage>
</organism>
<evidence type="ECO:0000259" key="3">
    <source>
        <dbReference type="Pfam" id="PF01648"/>
    </source>
</evidence>
<keyword evidence="2 5" id="KW-0808">Transferase</keyword>
<comment type="caution">
    <text evidence="5">The sequence shown here is derived from an EMBL/GenBank/DDBJ whole genome shotgun (WGS) entry which is preliminary data.</text>
</comment>
<sequence length="227" mass="25415">MGVEIAPWQAPPASLLIGTGDLHLWRFRTDISARTADTLRQSLSADECARADRFINPRHQLRFIAARYRLRRTLAGYLKYLPASIVFTNSQQGKPSLGKEHRSDINFNLSHSGDWAVLAVTSGPDVGVDVEEIVVKDNVQPLTDYAFNEVEKTLFSAFPPARKQRGFYRLWTAKEARLKMLGIGLGEMKKEIMPGFGCFFVPAKGYVAAVAVTCQVARIIRYHDAMN</sequence>
<dbReference type="InterPro" id="IPR050559">
    <property type="entry name" value="P-Pant_transferase_sf"/>
</dbReference>
<dbReference type="PANTHER" id="PTHR12215">
    <property type="entry name" value="PHOSPHOPANTETHEINE TRANSFERASE"/>
    <property type="match status" value="1"/>
</dbReference>
<feature type="domain" description="4'-phosphopantetheinyl transferase" evidence="3">
    <location>
        <begin position="126"/>
        <end position="188"/>
    </location>
</feature>
<evidence type="ECO:0000256" key="1">
    <source>
        <dbReference type="ARBA" id="ARBA00010990"/>
    </source>
</evidence>
<dbReference type="GO" id="GO:0000287">
    <property type="term" value="F:magnesium ion binding"/>
    <property type="evidence" value="ECO:0007669"/>
    <property type="project" value="InterPro"/>
</dbReference>
<comment type="similarity">
    <text evidence="1">Belongs to the P-Pant transferase superfamily. Gsp/Sfp/HetI/AcpT family.</text>
</comment>
<dbReference type="RefSeq" id="WP_191153415.1">
    <property type="nucleotide sequence ID" value="NZ_JACWUN010000001.1"/>
</dbReference>
<dbReference type="EMBL" id="JACWUN010000001">
    <property type="protein sequence ID" value="MBD1399139.1"/>
    <property type="molecule type" value="Genomic_DNA"/>
</dbReference>
<evidence type="ECO:0000313" key="5">
    <source>
        <dbReference type="EMBL" id="MBD1399139.1"/>
    </source>
</evidence>
<proteinExistence type="inferred from homology"/>
<name>A0A8J6QJH3_9BACT</name>
<evidence type="ECO:0000259" key="4">
    <source>
        <dbReference type="Pfam" id="PF22624"/>
    </source>
</evidence>
<dbReference type="SUPFAM" id="SSF56214">
    <property type="entry name" value="4'-phosphopantetheinyl transferase"/>
    <property type="match status" value="2"/>
</dbReference>